<accession>A0ABP6W295</accession>
<dbReference type="RefSeq" id="WP_344958684.1">
    <property type="nucleotide sequence ID" value="NZ_BAABCX010000003.1"/>
</dbReference>
<evidence type="ECO:0000256" key="3">
    <source>
        <dbReference type="ARBA" id="ARBA00023125"/>
    </source>
</evidence>
<dbReference type="PRINTS" id="PR00039">
    <property type="entry name" value="HTHLYSR"/>
</dbReference>
<organism evidence="6 7">
    <name type="scientific">Zobellella aerophila</name>
    <dbReference type="NCBI Taxonomy" id="870480"/>
    <lineage>
        <taxon>Bacteria</taxon>
        <taxon>Pseudomonadati</taxon>
        <taxon>Pseudomonadota</taxon>
        <taxon>Gammaproteobacteria</taxon>
        <taxon>Aeromonadales</taxon>
        <taxon>Aeromonadaceae</taxon>
        <taxon>Zobellella</taxon>
    </lineage>
</organism>
<reference evidence="7" key="1">
    <citation type="journal article" date="2019" name="Int. J. Syst. Evol. Microbiol.">
        <title>The Global Catalogue of Microorganisms (GCM) 10K type strain sequencing project: providing services to taxonomists for standard genome sequencing and annotation.</title>
        <authorList>
            <consortium name="The Broad Institute Genomics Platform"/>
            <consortium name="The Broad Institute Genome Sequencing Center for Infectious Disease"/>
            <person name="Wu L."/>
            <person name="Ma J."/>
        </authorList>
    </citation>
    <scope>NUCLEOTIDE SEQUENCE [LARGE SCALE GENOMIC DNA]</scope>
    <source>
        <strain evidence="7">JCM 17110</strain>
    </source>
</reference>
<dbReference type="Gene3D" id="3.40.190.10">
    <property type="entry name" value="Periplasmic binding protein-like II"/>
    <property type="match status" value="2"/>
</dbReference>
<dbReference type="InterPro" id="IPR000847">
    <property type="entry name" value="LysR_HTH_N"/>
</dbReference>
<evidence type="ECO:0000259" key="5">
    <source>
        <dbReference type="PROSITE" id="PS50931"/>
    </source>
</evidence>
<dbReference type="SUPFAM" id="SSF53850">
    <property type="entry name" value="Periplasmic binding protein-like II"/>
    <property type="match status" value="1"/>
</dbReference>
<dbReference type="SUPFAM" id="SSF46785">
    <property type="entry name" value="Winged helix' DNA-binding domain"/>
    <property type="match status" value="1"/>
</dbReference>
<dbReference type="Proteomes" id="UP001500795">
    <property type="component" value="Unassembled WGS sequence"/>
</dbReference>
<dbReference type="InterPro" id="IPR036390">
    <property type="entry name" value="WH_DNA-bd_sf"/>
</dbReference>
<gene>
    <name evidence="6" type="ORF">GCM10022394_25950</name>
</gene>
<dbReference type="Gene3D" id="1.10.10.10">
    <property type="entry name" value="Winged helix-like DNA-binding domain superfamily/Winged helix DNA-binding domain"/>
    <property type="match status" value="1"/>
</dbReference>
<dbReference type="EMBL" id="BAABCX010000003">
    <property type="protein sequence ID" value="GAA3544742.1"/>
    <property type="molecule type" value="Genomic_DNA"/>
</dbReference>
<name>A0ABP6W295_9GAMM</name>
<dbReference type="PANTHER" id="PTHR30579">
    <property type="entry name" value="TRANSCRIPTIONAL REGULATOR"/>
    <property type="match status" value="1"/>
</dbReference>
<dbReference type="PANTHER" id="PTHR30579:SF7">
    <property type="entry name" value="HTH-TYPE TRANSCRIPTIONAL REGULATOR LRHA-RELATED"/>
    <property type="match status" value="1"/>
</dbReference>
<evidence type="ECO:0000313" key="7">
    <source>
        <dbReference type="Proteomes" id="UP001500795"/>
    </source>
</evidence>
<keyword evidence="3" id="KW-0238">DNA-binding</keyword>
<evidence type="ECO:0000256" key="1">
    <source>
        <dbReference type="ARBA" id="ARBA00009437"/>
    </source>
</evidence>
<dbReference type="PROSITE" id="PS50931">
    <property type="entry name" value="HTH_LYSR"/>
    <property type="match status" value="1"/>
</dbReference>
<evidence type="ECO:0000256" key="4">
    <source>
        <dbReference type="ARBA" id="ARBA00023163"/>
    </source>
</evidence>
<dbReference type="InterPro" id="IPR036388">
    <property type="entry name" value="WH-like_DNA-bd_sf"/>
</dbReference>
<comment type="similarity">
    <text evidence="1">Belongs to the LysR transcriptional regulatory family.</text>
</comment>
<protein>
    <submittedName>
        <fullName evidence="6">LysR family transcriptional regulator</fullName>
    </submittedName>
</protein>
<keyword evidence="7" id="KW-1185">Reference proteome</keyword>
<dbReference type="InterPro" id="IPR005119">
    <property type="entry name" value="LysR_subst-bd"/>
</dbReference>
<evidence type="ECO:0000313" key="6">
    <source>
        <dbReference type="EMBL" id="GAA3544742.1"/>
    </source>
</evidence>
<feature type="domain" description="HTH lysR-type" evidence="5">
    <location>
        <begin position="5"/>
        <end position="62"/>
    </location>
</feature>
<comment type="caution">
    <text evidence="6">The sequence shown here is derived from an EMBL/GenBank/DDBJ whole genome shotgun (WGS) entry which is preliminary data.</text>
</comment>
<dbReference type="InterPro" id="IPR050176">
    <property type="entry name" value="LTTR"/>
</dbReference>
<keyword evidence="4" id="KW-0804">Transcription</keyword>
<proteinExistence type="inferred from homology"/>
<sequence length="285" mass="31175">MSKDLQLDWLRAFVSVVDTGSLTAAARQVYRSQSAVSMQIKKLEEVVGRPLLARGPRHLLLTPAGSELLGYARRLLDVHGEALAAVHGPEISGRISLGVPDDYAMAYLTAVLRTFANRHTGVEITLVCEQSTALIPKVERGELDLAVVTRDHPQRGTLLFREGLVWVGAEQQEAWRREPLPIAVHELGSRARSEVLAAITAQRRDYRIVYHSPNVAGQLAAAESGMAVAVLTRCSLPAGLKVLDERQGLPALPELEVALIRSKSSVHSPAVDAMHEQIIRTLYRP</sequence>
<keyword evidence="2" id="KW-0805">Transcription regulation</keyword>
<dbReference type="Pfam" id="PF03466">
    <property type="entry name" value="LysR_substrate"/>
    <property type="match status" value="1"/>
</dbReference>
<evidence type="ECO:0000256" key="2">
    <source>
        <dbReference type="ARBA" id="ARBA00023015"/>
    </source>
</evidence>
<dbReference type="Pfam" id="PF00126">
    <property type="entry name" value="HTH_1"/>
    <property type="match status" value="1"/>
</dbReference>